<evidence type="ECO:0000313" key="3">
    <source>
        <dbReference type="Proteomes" id="UP000326757"/>
    </source>
</evidence>
<reference evidence="2 3" key="1">
    <citation type="submission" date="2019-06" db="EMBL/GenBank/DDBJ databases">
        <title>Genome Sequence of the Brown Rot Fungal Pathogen Monilinia laxa.</title>
        <authorList>
            <person name="De Miccolis Angelini R.M."/>
            <person name="Landi L."/>
            <person name="Abate D."/>
            <person name="Pollastro S."/>
            <person name="Romanazzi G."/>
            <person name="Faretra F."/>
        </authorList>
    </citation>
    <scope>NUCLEOTIDE SEQUENCE [LARGE SCALE GENOMIC DNA]</scope>
    <source>
        <strain evidence="2 3">Mlax316</strain>
    </source>
</reference>
<protein>
    <submittedName>
        <fullName evidence="2">Uncharacterized protein</fullName>
    </submittedName>
</protein>
<keyword evidence="3" id="KW-1185">Reference proteome</keyword>
<organism evidence="2 3">
    <name type="scientific">Monilinia laxa</name>
    <name type="common">Brown rot fungus</name>
    <name type="synonym">Sclerotinia laxa</name>
    <dbReference type="NCBI Taxonomy" id="61186"/>
    <lineage>
        <taxon>Eukaryota</taxon>
        <taxon>Fungi</taxon>
        <taxon>Dikarya</taxon>
        <taxon>Ascomycota</taxon>
        <taxon>Pezizomycotina</taxon>
        <taxon>Leotiomycetes</taxon>
        <taxon>Helotiales</taxon>
        <taxon>Sclerotiniaceae</taxon>
        <taxon>Monilinia</taxon>
    </lineage>
</organism>
<evidence type="ECO:0000313" key="2">
    <source>
        <dbReference type="EMBL" id="KAB8302543.1"/>
    </source>
</evidence>
<gene>
    <name evidence="2" type="ORF">EYC80_005932</name>
</gene>
<dbReference type="EMBL" id="VIGI01000003">
    <property type="protein sequence ID" value="KAB8302543.1"/>
    <property type="molecule type" value="Genomic_DNA"/>
</dbReference>
<feature type="region of interest" description="Disordered" evidence="1">
    <location>
        <begin position="71"/>
        <end position="98"/>
    </location>
</feature>
<dbReference type="Proteomes" id="UP000326757">
    <property type="component" value="Unassembled WGS sequence"/>
</dbReference>
<accession>A0A5N6KFK8</accession>
<comment type="caution">
    <text evidence="2">The sequence shown here is derived from an EMBL/GenBank/DDBJ whole genome shotgun (WGS) entry which is preliminary data.</text>
</comment>
<name>A0A5N6KFK8_MONLA</name>
<dbReference type="AlphaFoldDB" id="A0A5N6KFK8"/>
<proteinExistence type="predicted"/>
<sequence>MASLHVTDNEDPCPTRLASRLPIISFSIHRNFVSSVFQTQINRSPPSSFPSLFHSHHQTFFPQHIKSQCPHSLPNPLPHHYPNVKRHLLPKQPLKPPP</sequence>
<evidence type="ECO:0000256" key="1">
    <source>
        <dbReference type="SAM" id="MobiDB-lite"/>
    </source>
</evidence>